<comment type="similarity">
    <text evidence="2">Belongs to the CD36 family.</text>
</comment>
<keyword evidence="10" id="KW-1185">Reference proteome</keyword>
<dbReference type="GO" id="GO:0016020">
    <property type="term" value="C:membrane"/>
    <property type="evidence" value="ECO:0007669"/>
    <property type="project" value="UniProtKB-SubCell"/>
</dbReference>
<evidence type="ECO:0000256" key="1">
    <source>
        <dbReference type="ARBA" id="ARBA00004370"/>
    </source>
</evidence>
<evidence type="ECO:0000256" key="7">
    <source>
        <dbReference type="SAM" id="MobiDB-lite"/>
    </source>
</evidence>
<comment type="subcellular location">
    <subcellularLocation>
        <location evidence="1">Membrane</location>
    </subcellularLocation>
</comment>
<keyword evidence="6" id="KW-0325">Glycoprotein</keyword>
<feature type="region of interest" description="Disordered" evidence="7">
    <location>
        <begin position="483"/>
        <end position="508"/>
    </location>
</feature>
<evidence type="ECO:0000256" key="6">
    <source>
        <dbReference type="ARBA" id="ARBA00023180"/>
    </source>
</evidence>
<keyword evidence="3 8" id="KW-0812">Transmembrane</keyword>
<dbReference type="EMBL" id="JBICBT010001199">
    <property type="protein sequence ID" value="KAL3078693.1"/>
    <property type="molecule type" value="Genomic_DNA"/>
</dbReference>
<proteinExistence type="inferred from homology"/>
<sequence length="508" mass="56550">MIFVPKFIKKAIYEQAHLGKDANGTDNLMLKMFRDPPYDIKLQVWTFSVENPTDVLKNGSKPYLTEKGPYSFRVRLHKTDTAFFSNGTRFRFRNRRSFFFVPSLSCAECRLSDRVTVPNILFQKIVEITQKGPKLTPFIEMLVKGRENVFISVSVDELLFSGYQDPLIREICSNVLLKVVCKLANIPDRIGLFYGQNNTDEGQYEVDTGLNDPDLLGRVYSFKGIEGKLSDDHWYGERARMINGTDAELFGPNLVDAPKLQIFIGQLCRSFDLEVRQPALTAGLPVFRYAQPNSALDIAVQRSQGFCNPNSPLFFNESVQPVGCAPSGLLDMSSCFPGSPPIFFSASHFRNAHAALRHSLAGNFSSPSDSDDLSFFDIEPIVGAVVGVQQRYQLNLGMQRGNFRMTKNMSNLVVPMVWLNESALIDSATRAQISRPVTALWGTFVVGIIFVCAGVVFLVTFAGVFIANKMTNRSCPNESLNLIADPPTEGDPTETQPLAAADQLITDQ</sequence>
<reference evidence="9 10" key="1">
    <citation type="submission" date="2024-10" db="EMBL/GenBank/DDBJ databases">
        <authorList>
            <person name="Kim D."/>
        </authorList>
    </citation>
    <scope>NUCLEOTIDE SEQUENCE [LARGE SCALE GENOMIC DNA]</scope>
    <source>
        <strain evidence="9">BH-2024</strain>
    </source>
</reference>
<keyword evidence="5 8" id="KW-0472">Membrane</keyword>
<organism evidence="9 10">
    <name type="scientific">Heterodera trifolii</name>
    <dbReference type="NCBI Taxonomy" id="157864"/>
    <lineage>
        <taxon>Eukaryota</taxon>
        <taxon>Metazoa</taxon>
        <taxon>Ecdysozoa</taxon>
        <taxon>Nematoda</taxon>
        <taxon>Chromadorea</taxon>
        <taxon>Rhabditida</taxon>
        <taxon>Tylenchina</taxon>
        <taxon>Tylenchomorpha</taxon>
        <taxon>Tylenchoidea</taxon>
        <taxon>Heteroderidae</taxon>
        <taxon>Heteroderinae</taxon>
        <taxon>Heterodera</taxon>
    </lineage>
</organism>
<evidence type="ECO:0000313" key="9">
    <source>
        <dbReference type="EMBL" id="KAL3078693.1"/>
    </source>
</evidence>
<evidence type="ECO:0000256" key="2">
    <source>
        <dbReference type="ARBA" id="ARBA00010532"/>
    </source>
</evidence>
<evidence type="ECO:0000256" key="4">
    <source>
        <dbReference type="ARBA" id="ARBA00022989"/>
    </source>
</evidence>
<dbReference type="Proteomes" id="UP001620626">
    <property type="component" value="Unassembled WGS sequence"/>
</dbReference>
<protein>
    <submittedName>
        <fullName evidence="9">Uncharacterized protein</fullName>
    </submittedName>
</protein>
<dbReference type="InterPro" id="IPR002159">
    <property type="entry name" value="CD36_fam"/>
</dbReference>
<dbReference type="PANTHER" id="PTHR11923">
    <property type="entry name" value="SCAVENGER RECEPTOR CLASS B TYPE-1 SR-B1"/>
    <property type="match status" value="1"/>
</dbReference>
<evidence type="ECO:0000256" key="8">
    <source>
        <dbReference type="SAM" id="Phobius"/>
    </source>
</evidence>
<evidence type="ECO:0000313" key="10">
    <source>
        <dbReference type="Proteomes" id="UP001620626"/>
    </source>
</evidence>
<comment type="caution">
    <text evidence="9">The sequence shown here is derived from an EMBL/GenBank/DDBJ whole genome shotgun (WGS) entry which is preliminary data.</text>
</comment>
<keyword evidence="4 8" id="KW-1133">Transmembrane helix</keyword>
<name>A0ABD2IZD0_9BILA</name>
<dbReference type="PANTHER" id="PTHR11923:SF51">
    <property type="entry name" value="LYSOSOME MEMBRANE PROTEIN 2"/>
    <property type="match status" value="1"/>
</dbReference>
<evidence type="ECO:0000256" key="5">
    <source>
        <dbReference type="ARBA" id="ARBA00023136"/>
    </source>
</evidence>
<dbReference type="PRINTS" id="PR01609">
    <property type="entry name" value="CD36FAMILY"/>
</dbReference>
<dbReference type="AlphaFoldDB" id="A0ABD2IZD0"/>
<evidence type="ECO:0000256" key="3">
    <source>
        <dbReference type="ARBA" id="ARBA00022692"/>
    </source>
</evidence>
<dbReference type="Pfam" id="PF01130">
    <property type="entry name" value="CD36"/>
    <property type="match status" value="1"/>
</dbReference>
<feature type="transmembrane region" description="Helical" evidence="8">
    <location>
        <begin position="439"/>
        <end position="467"/>
    </location>
</feature>
<accession>A0ABD2IZD0</accession>
<gene>
    <name evidence="9" type="ORF">niasHT_034843</name>
</gene>